<proteinExistence type="predicted"/>
<comment type="caution">
    <text evidence="1">The sequence shown here is derived from an EMBL/GenBank/DDBJ whole genome shotgun (WGS) entry which is preliminary data.</text>
</comment>
<sequence length="39" mass="4701">LRLIEFDSRTRTYSLDYKGFHVRIDTIFVDAIENLVKKK</sequence>
<reference evidence="1" key="1">
    <citation type="journal article" date="2014" name="Front. Microbiol.">
        <title>High frequency of phylogenetically diverse reductive dehalogenase-homologous genes in deep subseafloor sedimentary metagenomes.</title>
        <authorList>
            <person name="Kawai M."/>
            <person name="Futagami T."/>
            <person name="Toyoda A."/>
            <person name="Takaki Y."/>
            <person name="Nishi S."/>
            <person name="Hori S."/>
            <person name="Arai W."/>
            <person name="Tsubouchi T."/>
            <person name="Morono Y."/>
            <person name="Uchiyama I."/>
            <person name="Ito T."/>
            <person name="Fujiyama A."/>
            <person name="Inagaki F."/>
            <person name="Takami H."/>
        </authorList>
    </citation>
    <scope>NUCLEOTIDE SEQUENCE</scope>
    <source>
        <strain evidence="1">Expedition CK06-06</strain>
    </source>
</reference>
<dbReference type="EMBL" id="BARV01025998">
    <property type="protein sequence ID" value="GAI35930.1"/>
    <property type="molecule type" value="Genomic_DNA"/>
</dbReference>
<gene>
    <name evidence="1" type="ORF">S06H3_42091</name>
</gene>
<accession>X1PA87</accession>
<organism evidence="1">
    <name type="scientific">marine sediment metagenome</name>
    <dbReference type="NCBI Taxonomy" id="412755"/>
    <lineage>
        <taxon>unclassified sequences</taxon>
        <taxon>metagenomes</taxon>
        <taxon>ecological metagenomes</taxon>
    </lineage>
</organism>
<feature type="non-terminal residue" evidence="1">
    <location>
        <position position="1"/>
    </location>
</feature>
<protein>
    <submittedName>
        <fullName evidence="1">Uncharacterized protein</fullName>
    </submittedName>
</protein>
<dbReference type="AlphaFoldDB" id="X1PA87"/>
<evidence type="ECO:0000313" key="1">
    <source>
        <dbReference type="EMBL" id="GAI35930.1"/>
    </source>
</evidence>
<name>X1PA87_9ZZZZ</name>